<evidence type="ECO:0000313" key="3">
    <source>
        <dbReference type="EMBL" id="MFC4489655.1"/>
    </source>
</evidence>
<keyword evidence="1 3" id="KW-0560">Oxidoreductase</keyword>
<reference evidence="4" key="1">
    <citation type="journal article" date="2019" name="Int. J. Syst. Evol. Microbiol.">
        <title>The Global Catalogue of Microorganisms (GCM) 10K type strain sequencing project: providing services to taxonomists for standard genome sequencing and annotation.</title>
        <authorList>
            <consortium name="The Broad Institute Genomics Platform"/>
            <consortium name="The Broad Institute Genome Sequencing Center for Infectious Disease"/>
            <person name="Wu L."/>
            <person name="Ma J."/>
        </authorList>
    </citation>
    <scope>NUCLEOTIDE SEQUENCE [LARGE SCALE GENOMIC DNA]</scope>
    <source>
        <strain evidence="4">CGMCC 4.7608</strain>
    </source>
</reference>
<keyword evidence="1" id="KW-0479">Metal-binding</keyword>
<dbReference type="PROSITE" id="PS51471">
    <property type="entry name" value="FE2OG_OXY"/>
    <property type="match status" value="1"/>
</dbReference>
<evidence type="ECO:0000259" key="2">
    <source>
        <dbReference type="PROSITE" id="PS51471"/>
    </source>
</evidence>
<dbReference type="GO" id="GO:0016491">
    <property type="term" value="F:oxidoreductase activity"/>
    <property type="evidence" value="ECO:0007669"/>
    <property type="project" value="UniProtKB-KW"/>
</dbReference>
<dbReference type="Gene3D" id="2.60.120.620">
    <property type="entry name" value="q2cbj1_9rhob like domain"/>
    <property type="match status" value="1"/>
</dbReference>
<evidence type="ECO:0000256" key="1">
    <source>
        <dbReference type="RuleBase" id="RU003682"/>
    </source>
</evidence>
<proteinExistence type="inferred from homology"/>
<dbReference type="EMBL" id="JBHSEK010000004">
    <property type="protein sequence ID" value="MFC4489655.1"/>
    <property type="molecule type" value="Genomic_DNA"/>
</dbReference>
<accession>A0ABV8ZQS4</accession>
<sequence length="357" mass="38570">MLDNILFFERPYRHFLCVDSLDQAVAAQAAAVLGGPLPWEQSAVSVASRLDLRRHYAQRAEAPAFLHSGFLNEMRGRVQTLFQAPLSADDIQVQGRRQLPGQRIGVHNDSPGLGDEGYRVVLQFTHDLSPEDGGLFNIHAGDDPEAICQSIRPYPNLAVGFEMGAQSYHSVTPPTRQPRAALIFNFWHQGNSPVVARRVRQALATLLPDVARLEEEGPANWPAPRAAQALLAEWCMGNAAQAAGLLLAAAAASETVRSPGIDKALARLGFPAGAPLPSGEAILAAAQAHAGLNSDPDTLRAALALAVWVAGAPSRIFSHEHWSRCAAQVRPWAHRLPIRAMHLAEALFPEWPRAGKV</sequence>
<dbReference type="RefSeq" id="WP_231460677.1">
    <property type="nucleotide sequence ID" value="NZ_JAJOHW010000001.1"/>
</dbReference>
<gene>
    <name evidence="3" type="ORF">ACFO0R_08470</name>
</gene>
<dbReference type="Proteomes" id="UP001595999">
    <property type="component" value="Unassembled WGS sequence"/>
</dbReference>
<dbReference type="EC" id="1.14.11.-" evidence="3"/>
<keyword evidence="1" id="KW-0408">Iron</keyword>
<name>A0ABV8ZQS4_9NEIS</name>
<dbReference type="InterPro" id="IPR005123">
    <property type="entry name" value="Oxoglu/Fe-dep_dioxygenase_dom"/>
</dbReference>
<keyword evidence="4" id="KW-1185">Reference proteome</keyword>
<comment type="similarity">
    <text evidence="1">Belongs to the iron/ascorbate-dependent oxidoreductase family.</text>
</comment>
<protein>
    <submittedName>
        <fullName evidence="3">2OG-Fe(II) oxygenase</fullName>
        <ecNumber evidence="3">1.14.11.-</ecNumber>
    </submittedName>
</protein>
<comment type="caution">
    <text evidence="3">The sequence shown here is derived from an EMBL/GenBank/DDBJ whole genome shotgun (WGS) entry which is preliminary data.</text>
</comment>
<organism evidence="3 4">
    <name type="scientific">Chromobacterium aquaticum</name>
    <dbReference type="NCBI Taxonomy" id="467180"/>
    <lineage>
        <taxon>Bacteria</taxon>
        <taxon>Pseudomonadati</taxon>
        <taxon>Pseudomonadota</taxon>
        <taxon>Betaproteobacteria</taxon>
        <taxon>Neisseriales</taxon>
        <taxon>Chromobacteriaceae</taxon>
        <taxon>Chromobacterium</taxon>
    </lineage>
</organism>
<feature type="domain" description="Fe2OG dioxygenase" evidence="2">
    <location>
        <begin position="87"/>
        <end position="190"/>
    </location>
</feature>
<evidence type="ECO:0000313" key="4">
    <source>
        <dbReference type="Proteomes" id="UP001595999"/>
    </source>
</evidence>